<keyword evidence="4 5" id="KW-0472">Membrane</keyword>
<evidence type="ECO:0000256" key="1">
    <source>
        <dbReference type="ARBA" id="ARBA00004141"/>
    </source>
</evidence>
<evidence type="ECO:0008006" key="8">
    <source>
        <dbReference type="Google" id="ProtNLM"/>
    </source>
</evidence>
<sequence length="206" mass="23119">MNPRRNSEDRIRSALHVPVLTAAAVSVPAVFLTRLDGPVSLFGSVLNWASMLVLTAESVLLFWFSRDRPRWLREHWWMALVTLLTIPAVVFAFAPAQVLRLVRVVAAVQLVRVLRLVKVARVLHRRARVLGRPRYVLLAVVLLAAVVLLGVVLADEASPTRRVLDAISSRWGWPVLLGAVVLFAAVLGGLVTWLRRRRHDRSERGR</sequence>
<dbReference type="EMBL" id="FNFM01000006">
    <property type="protein sequence ID" value="SDK32813.1"/>
    <property type="molecule type" value="Genomic_DNA"/>
</dbReference>
<evidence type="ECO:0000313" key="6">
    <source>
        <dbReference type="EMBL" id="SDK32813.1"/>
    </source>
</evidence>
<name>A0A1G9B012_ACTMZ</name>
<evidence type="ECO:0000313" key="7">
    <source>
        <dbReference type="Proteomes" id="UP000199213"/>
    </source>
</evidence>
<keyword evidence="3 5" id="KW-1133">Transmembrane helix</keyword>
<dbReference type="GO" id="GO:0016020">
    <property type="term" value="C:membrane"/>
    <property type="evidence" value="ECO:0007669"/>
    <property type="project" value="UniProtKB-SubCell"/>
</dbReference>
<comment type="subcellular location">
    <subcellularLocation>
        <location evidence="1">Membrane</location>
        <topology evidence="1">Multi-pass membrane protein</topology>
    </subcellularLocation>
</comment>
<dbReference type="Proteomes" id="UP000199213">
    <property type="component" value="Unassembled WGS sequence"/>
</dbReference>
<gene>
    <name evidence="6" type="ORF">SAMN04487820_106348</name>
</gene>
<keyword evidence="7" id="KW-1185">Reference proteome</keyword>
<keyword evidence="2 5" id="KW-0812">Transmembrane</keyword>
<dbReference type="InterPro" id="IPR027359">
    <property type="entry name" value="Volt_channel_dom_sf"/>
</dbReference>
<evidence type="ECO:0000256" key="4">
    <source>
        <dbReference type="ARBA" id="ARBA00023136"/>
    </source>
</evidence>
<proteinExistence type="predicted"/>
<dbReference type="SUPFAM" id="SSF81324">
    <property type="entry name" value="Voltage-gated potassium channels"/>
    <property type="match status" value="1"/>
</dbReference>
<dbReference type="RefSeq" id="WP_245694104.1">
    <property type="nucleotide sequence ID" value="NZ_FNFM01000006.1"/>
</dbReference>
<reference evidence="7" key="1">
    <citation type="submission" date="2016-10" db="EMBL/GenBank/DDBJ databases">
        <authorList>
            <person name="Varghese N."/>
            <person name="Submissions S."/>
        </authorList>
    </citation>
    <scope>NUCLEOTIDE SEQUENCE [LARGE SCALE GENOMIC DNA]</scope>
    <source>
        <strain evidence="7">DSM 45460</strain>
    </source>
</reference>
<feature type="transmembrane region" description="Helical" evidence="5">
    <location>
        <begin position="12"/>
        <end position="33"/>
    </location>
</feature>
<organism evidence="6 7">
    <name type="scientific">Actinopolyspora mzabensis</name>
    <dbReference type="NCBI Taxonomy" id="995066"/>
    <lineage>
        <taxon>Bacteria</taxon>
        <taxon>Bacillati</taxon>
        <taxon>Actinomycetota</taxon>
        <taxon>Actinomycetes</taxon>
        <taxon>Actinopolysporales</taxon>
        <taxon>Actinopolysporaceae</taxon>
        <taxon>Actinopolyspora</taxon>
    </lineage>
</organism>
<feature type="transmembrane region" description="Helical" evidence="5">
    <location>
        <begin position="45"/>
        <end position="64"/>
    </location>
</feature>
<protein>
    <recommendedName>
        <fullName evidence="8">Voltage-gated potassium channel</fullName>
    </recommendedName>
</protein>
<dbReference type="Gene3D" id="1.20.120.350">
    <property type="entry name" value="Voltage-gated potassium channels. Chain C"/>
    <property type="match status" value="1"/>
</dbReference>
<feature type="transmembrane region" description="Helical" evidence="5">
    <location>
        <begin position="173"/>
        <end position="194"/>
    </location>
</feature>
<evidence type="ECO:0000256" key="2">
    <source>
        <dbReference type="ARBA" id="ARBA00022692"/>
    </source>
</evidence>
<accession>A0A1G9B012</accession>
<evidence type="ECO:0000256" key="3">
    <source>
        <dbReference type="ARBA" id="ARBA00022989"/>
    </source>
</evidence>
<dbReference type="AlphaFoldDB" id="A0A1G9B012"/>
<evidence type="ECO:0000256" key="5">
    <source>
        <dbReference type="SAM" id="Phobius"/>
    </source>
</evidence>
<feature type="transmembrane region" description="Helical" evidence="5">
    <location>
        <begin position="101"/>
        <end position="123"/>
    </location>
</feature>
<feature type="transmembrane region" description="Helical" evidence="5">
    <location>
        <begin position="135"/>
        <end position="153"/>
    </location>
</feature>
<feature type="transmembrane region" description="Helical" evidence="5">
    <location>
        <begin position="76"/>
        <end position="95"/>
    </location>
</feature>